<dbReference type="InterPro" id="IPR003439">
    <property type="entry name" value="ABC_transporter-like_ATP-bd"/>
</dbReference>
<keyword evidence="4" id="KW-0378">Hydrolase</keyword>
<dbReference type="OrthoDB" id="7875923at2"/>
<dbReference type="SUPFAM" id="SSF52540">
    <property type="entry name" value="P-loop containing nucleoside triphosphate hydrolases"/>
    <property type="match status" value="1"/>
</dbReference>
<dbReference type="CDD" id="cd03216">
    <property type="entry name" value="ABC_Carb_Monos_I"/>
    <property type="match status" value="1"/>
</dbReference>
<dbReference type="PROSITE" id="PS50893">
    <property type="entry name" value="ABC_TRANSPORTER_2"/>
    <property type="match status" value="1"/>
</dbReference>
<evidence type="ECO:0000256" key="2">
    <source>
        <dbReference type="ARBA" id="ARBA00022840"/>
    </source>
</evidence>
<evidence type="ECO:0000313" key="5">
    <source>
        <dbReference type="Proteomes" id="UP000029046"/>
    </source>
</evidence>
<evidence type="ECO:0000313" key="4">
    <source>
        <dbReference type="EMBL" id="KFI59854.1"/>
    </source>
</evidence>
<keyword evidence="5" id="KW-1185">Reference proteome</keyword>
<proteinExistence type="predicted"/>
<name>A0A087AM54_9BIFI</name>
<dbReference type="PANTHER" id="PTHR43790:SF8">
    <property type="entry name" value="SUGAR ABC TRANSPORTER ATP-BINDING PROTEIN"/>
    <property type="match status" value="1"/>
</dbReference>
<comment type="caution">
    <text evidence="4">The sequence shown here is derived from an EMBL/GenBank/DDBJ whole genome shotgun (WGS) entry which is preliminary data.</text>
</comment>
<dbReference type="InterPro" id="IPR003593">
    <property type="entry name" value="AAA+_ATPase"/>
</dbReference>
<evidence type="ECO:0000259" key="3">
    <source>
        <dbReference type="PROSITE" id="PS50893"/>
    </source>
</evidence>
<gene>
    <name evidence="4" type="ORF">BIGA_1521</name>
</gene>
<dbReference type="PANTHER" id="PTHR43790">
    <property type="entry name" value="CARBOHYDRATE TRANSPORT ATP-BINDING PROTEIN MG119-RELATED"/>
    <property type="match status" value="1"/>
</dbReference>
<evidence type="ECO:0000256" key="1">
    <source>
        <dbReference type="ARBA" id="ARBA00022741"/>
    </source>
</evidence>
<dbReference type="GO" id="GO:0016887">
    <property type="term" value="F:ATP hydrolysis activity"/>
    <property type="evidence" value="ECO:0007669"/>
    <property type="project" value="InterPro"/>
</dbReference>
<dbReference type="Pfam" id="PF00005">
    <property type="entry name" value="ABC_tran"/>
    <property type="match status" value="1"/>
</dbReference>
<dbReference type="eggNOG" id="COG1129">
    <property type="taxonomic scope" value="Bacteria"/>
</dbReference>
<dbReference type="SMART" id="SM00382">
    <property type="entry name" value="AAA"/>
    <property type="match status" value="1"/>
</dbReference>
<dbReference type="GO" id="GO:0005524">
    <property type="term" value="F:ATP binding"/>
    <property type="evidence" value="ECO:0007669"/>
    <property type="project" value="UniProtKB-KW"/>
</dbReference>
<dbReference type="InterPro" id="IPR027417">
    <property type="entry name" value="P-loop_NTPase"/>
</dbReference>
<dbReference type="EMBL" id="JGYX01000007">
    <property type="protein sequence ID" value="KFI59854.1"/>
    <property type="molecule type" value="Genomic_DNA"/>
</dbReference>
<keyword evidence="2" id="KW-0067">ATP-binding</keyword>
<dbReference type="EC" id="3.6.3.17" evidence="4"/>
<dbReference type="InterPro" id="IPR050107">
    <property type="entry name" value="ABC_carbohydrate_import_ATPase"/>
</dbReference>
<protein>
    <submittedName>
        <fullName evidence="4">ABC superfamily ATP binding cassette transporter ABC protein</fullName>
        <ecNumber evidence="4">3.6.3.17</ecNumber>
    </submittedName>
</protein>
<keyword evidence="1" id="KW-0547">Nucleotide-binding</keyword>
<reference evidence="4 5" key="1">
    <citation type="submission" date="2014-03" db="EMBL/GenBank/DDBJ databases">
        <title>Genomics of Bifidobacteria.</title>
        <authorList>
            <person name="Ventura M."/>
            <person name="Milani C."/>
            <person name="Lugli G.A."/>
        </authorList>
    </citation>
    <scope>NUCLEOTIDE SEQUENCE [LARGE SCALE GENOMIC DNA]</scope>
    <source>
        <strain evidence="4 5">LMG 11586</strain>
    </source>
</reference>
<dbReference type="Proteomes" id="UP000029046">
    <property type="component" value="Unassembled WGS sequence"/>
</dbReference>
<sequence length="288" mass="30975">MNDMTPLLEIKDVSKRFEYVEALKSVNLTIGRREVVALVGDNGAGKSTLVKIIAGLCQPTSGGLVVRGEPVRIGDVRDANALGIVSVFQGNELCENLNVAANLFLGRELRTGCGIRDENAMVVRARAVLDTLSSSIQVGRPVASLSVGQRRIIAIAKTLLSEPDLVVLDEPTDSLSVMQTAEVLEYTRRLRAEGRSVIMVCHDLPDVFAVADRIAVLRQGRIIAVHETCETSYEQILAEMAGIVDEDADGRGDESDGVPAGGAVGYRIRVGTSRRLIERRGEQSGLPV</sequence>
<accession>A0A087AM54</accession>
<dbReference type="Gene3D" id="3.40.50.300">
    <property type="entry name" value="P-loop containing nucleotide triphosphate hydrolases"/>
    <property type="match status" value="1"/>
</dbReference>
<dbReference type="RefSeq" id="WP_033506897.1">
    <property type="nucleotide sequence ID" value="NZ_JGYX01000007.1"/>
</dbReference>
<feature type="domain" description="ABC transporter" evidence="3">
    <location>
        <begin position="8"/>
        <end position="244"/>
    </location>
</feature>
<organism evidence="4 5">
    <name type="scientific">Bifidobacterium pullorum subsp. gallinarum</name>
    <dbReference type="NCBI Taxonomy" id="78344"/>
    <lineage>
        <taxon>Bacteria</taxon>
        <taxon>Bacillati</taxon>
        <taxon>Actinomycetota</taxon>
        <taxon>Actinomycetes</taxon>
        <taxon>Bifidobacteriales</taxon>
        <taxon>Bifidobacteriaceae</taxon>
        <taxon>Bifidobacterium</taxon>
    </lineage>
</organism>
<dbReference type="AlphaFoldDB" id="A0A087AM54"/>